<dbReference type="InterPro" id="IPR003787">
    <property type="entry name" value="Sulphur_relay_DsrE/F-like"/>
</dbReference>
<dbReference type="RefSeq" id="WP_131978977.1">
    <property type="nucleotide sequence ID" value="NZ_SLYB01000033.1"/>
</dbReference>
<evidence type="ECO:0000313" key="2">
    <source>
        <dbReference type="Proteomes" id="UP000295763"/>
    </source>
</evidence>
<name>A0A4R2T2N7_9PAST</name>
<dbReference type="SUPFAM" id="SSF75169">
    <property type="entry name" value="DsrEFH-like"/>
    <property type="match status" value="1"/>
</dbReference>
<dbReference type="AlphaFoldDB" id="A0A4R2T2N7"/>
<reference evidence="1 2" key="1">
    <citation type="submission" date="2019-03" db="EMBL/GenBank/DDBJ databases">
        <title>Genomic Encyclopedia of Type Strains, Phase IV (KMG-IV): sequencing the most valuable type-strain genomes for metagenomic binning, comparative biology and taxonomic classification.</title>
        <authorList>
            <person name="Goeker M."/>
        </authorList>
    </citation>
    <scope>NUCLEOTIDE SEQUENCE [LARGE SCALE GENOMIC DNA]</scope>
    <source>
        <strain evidence="1 2">DSM 28404</strain>
    </source>
</reference>
<comment type="caution">
    <text evidence="1">The sequence shown here is derived from an EMBL/GenBank/DDBJ whole genome shotgun (WGS) entry which is preliminary data.</text>
</comment>
<keyword evidence="2" id="KW-1185">Reference proteome</keyword>
<gene>
    <name evidence="1" type="ORF">EDC44_1336</name>
</gene>
<accession>A0A4R2T2N7</accession>
<proteinExistence type="predicted"/>
<evidence type="ECO:0000313" key="1">
    <source>
        <dbReference type="EMBL" id="TCP91248.1"/>
    </source>
</evidence>
<dbReference type="Gene3D" id="3.40.1260.10">
    <property type="entry name" value="DsrEFH-like"/>
    <property type="match status" value="1"/>
</dbReference>
<dbReference type="Proteomes" id="UP000295763">
    <property type="component" value="Unassembled WGS sequence"/>
</dbReference>
<dbReference type="EMBL" id="SLYB01000033">
    <property type="protein sequence ID" value="TCP91248.1"/>
    <property type="molecule type" value="Genomic_DNA"/>
</dbReference>
<dbReference type="OrthoDB" id="9807918at2"/>
<dbReference type="Pfam" id="PF02635">
    <property type="entry name" value="DsrE"/>
    <property type="match status" value="1"/>
</dbReference>
<protein>
    <submittedName>
        <fullName evidence="1">Uncharacterized protein involved in oxidation of intracellular sulfur</fullName>
    </submittedName>
</protein>
<dbReference type="GO" id="GO:0005829">
    <property type="term" value="C:cytosol"/>
    <property type="evidence" value="ECO:0007669"/>
    <property type="project" value="TreeGrafter"/>
</dbReference>
<dbReference type="InterPro" id="IPR027396">
    <property type="entry name" value="DsrEFH-like"/>
</dbReference>
<dbReference type="PANTHER" id="PTHR34874">
    <property type="entry name" value="PROTEIN YCHN"/>
    <property type="match status" value="1"/>
</dbReference>
<organism evidence="1 2">
    <name type="scientific">Cricetibacter osteomyelitidis</name>
    <dbReference type="NCBI Taxonomy" id="1521931"/>
    <lineage>
        <taxon>Bacteria</taxon>
        <taxon>Pseudomonadati</taxon>
        <taxon>Pseudomonadota</taxon>
        <taxon>Gammaproteobacteria</taxon>
        <taxon>Pasteurellales</taxon>
        <taxon>Pasteurellaceae</taxon>
        <taxon>Cricetibacter</taxon>
    </lineage>
</organism>
<sequence>MQKLLFIFNESPYGTEKTFNGLRLAVNLQEEYGKDAEVKLFFFSDSVLAGLAGQHPKDGANIQQVLEILTAQGAEAKLCTTCTKARGITDLPLAEGVVLGTLDDVAAWTIWADKVLTF</sequence>
<dbReference type="PANTHER" id="PTHR34874:SF1">
    <property type="entry name" value="PROTEIN YCHN"/>
    <property type="match status" value="1"/>
</dbReference>